<keyword evidence="2" id="KW-0547">Nucleotide-binding</keyword>
<dbReference type="GO" id="GO:0042941">
    <property type="term" value="P:D-alanine transmembrane transport"/>
    <property type="evidence" value="ECO:0007669"/>
    <property type="project" value="TreeGrafter"/>
</dbReference>
<keyword evidence="6" id="KW-1185">Reference proteome</keyword>
<evidence type="ECO:0000259" key="4">
    <source>
        <dbReference type="PROSITE" id="PS50893"/>
    </source>
</evidence>
<reference evidence="5" key="1">
    <citation type="submission" date="2023-02" db="EMBL/GenBank/DDBJ databases">
        <title>Actinomadura rubrobrunea NBRC 14622.</title>
        <authorList>
            <person name="Ichikawa N."/>
            <person name="Sato H."/>
            <person name="Tonouchi N."/>
        </authorList>
    </citation>
    <scope>NUCLEOTIDE SEQUENCE</scope>
    <source>
        <strain evidence="5">NBRC 14622</strain>
    </source>
</reference>
<dbReference type="GO" id="GO:0015188">
    <property type="term" value="F:L-isoleucine transmembrane transporter activity"/>
    <property type="evidence" value="ECO:0007669"/>
    <property type="project" value="TreeGrafter"/>
</dbReference>
<dbReference type="EMBL" id="BSRZ01000026">
    <property type="protein sequence ID" value="GLW67535.1"/>
    <property type="molecule type" value="Genomic_DNA"/>
</dbReference>
<dbReference type="SMART" id="SM00382">
    <property type="entry name" value="AAA"/>
    <property type="match status" value="1"/>
</dbReference>
<proteinExistence type="predicted"/>
<keyword evidence="1" id="KW-0813">Transport</keyword>
<comment type="caution">
    <text evidence="5">The sequence shown here is derived from an EMBL/GenBank/DDBJ whole genome shotgun (WGS) entry which is preliminary data.</text>
</comment>
<evidence type="ECO:0000256" key="3">
    <source>
        <dbReference type="ARBA" id="ARBA00022840"/>
    </source>
</evidence>
<dbReference type="GO" id="GO:1903805">
    <property type="term" value="P:L-valine import across plasma membrane"/>
    <property type="evidence" value="ECO:0007669"/>
    <property type="project" value="TreeGrafter"/>
</dbReference>
<gene>
    <name evidence="5" type="ORF">Arub01_57780</name>
</gene>
<dbReference type="Proteomes" id="UP001165124">
    <property type="component" value="Unassembled WGS sequence"/>
</dbReference>
<dbReference type="SUPFAM" id="SSF52540">
    <property type="entry name" value="P-loop containing nucleoside triphosphate hydrolases"/>
    <property type="match status" value="1"/>
</dbReference>
<feature type="domain" description="ABC transporter" evidence="4">
    <location>
        <begin position="24"/>
        <end position="259"/>
    </location>
</feature>
<dbReference type="GO" id="GO:0005304">
    <property type="term" value="F:L-valine transmembrane transporter activity"/>
    <property type="evidence" value="ECO:0007669"/>
    <property type="project" value="TreeGrafter"/>
</dbReference>
<dbReference type="GO" id="GO:1903806">
    <property type="term" value="P:L-isoleucine import across plasma membrane"/>
    <property type="evidence" value="ECO:0007669"/>
    <property type="project" value="TreeGrafter"/>
</dbReference>
<dbReference type="PANTHER" id="PTHR45772:SF7">
    <property type="entry name" value="AMINO ACID ABC TRANSPORTER ATP-BINDING PROTEIN"/>
    <property type="match status" value="1"/>
</dbReference>
<keyword evidence="3 5" id="KW-0067">ATP-binding</keyword>
<dbReference type="GO" id="GO:0015808">
    <property type="term" value="P:L-alanine transport"/>
    <property type="evidence" value="ECO:0007669"/>
    <property type="project" value="TreeGrafter"/>
</dbReference>
<evidence type="ECO:0000313" key="5">
    <source>
        <dbReference type="EMBL" id="GLW67535.1"/>
    </source>
</evidence>
<dbReference type="InterPro" id="IPR051120">
    <property type="entry name" value="ABC_AA/LPS_Transport"/>
</dbReference>
<name>A0A9W6V077_9ACTN</name>
<evidence type="ECO:0000313" key="6">
    <source>
        <dbReference type="Proteomes" id="UP001165124"/>
    </source>
</evidence>
<dbReference type="GO" id="GO:0016887">
    <property type="term" value="F:ATP hydrolysis activity"/>
    <property type="evidence" value="ECO:0007669"/>
    <property type="project" value="InterPro"/>
</dbReference>
<dbReference type="PANTHER" id="PTHR45772">
    <property type="entry name" value="CONSERVED COMPONENT OF ABC TRANSPORTER FOR NATURAL AMINO ACIDS-RELATED"/>
    <property type="match status" value="1"/>
</dbReference>
<dbReference type="GO" id="GO:0015192">
    <property type="term" value="F:L-phenylalanine transmembrane transporter activity"/>
    <property type="evidence" value="ECO:0007669"/>
    <property type="project" value="TreeGrafter"/>
</dbReference>
<dbReference type="Gene3D" id="3.40.50.300">
    <property type="entry name" value="P-loop containing nucleotide triphosphate hydrolases"/>
    <property type="match status" value="1"/>
</dbReference>
<evidence type="ECO:0000256" key="1">
    <source>
        <dbReference type="ARBA" id="ARBA00022448"/>
    </source>
</evidence>
<protein>
    <submittedName>
        <fullName evidence="5">ABC transporter ATP-binding protein</fullName>
    </submittedName>
</protein>
<sequence length="267" mass="28416">MPPVSADRRVFGPAGPPEGHAPAVQVRDLAVRLGTCWALNDLSLTVPAGQILGVIGPNGAGKSTLINVIGGQLRPARGRVVVHGRDITGARPWQAVAAGVARTFQVPRVFPDMSARDNVAVGVLHGRYRVSGRRAVAALADELLEEVGFTAAPGTPPDRLGLADARRLELARALALRPSLLLLDELMAGLRPSEAEQCLDVLRRLRDSGMTILCVEHVLKIILAVSDQVLTMEKGRKLLMGAPYDVVGHPRAVESCLRARYGRPQGG</sequence>
<dbReference type="AlphaFoldDB" id="A0A9W6V077"/>
<dbReference type="GO" id="GO:0005524">
    <property type="term" value="F:ATP binding"/>
    <property type="evidence" value="ECO:0007669"/>
    <property type="project" value="UniProtKB-KW"/>
</dbReference>
<dbReference type="InterPro" id="IPR003439">
    <property type="entry name" value="ABC_transporter-like_ATP-bd"/>
</dbReference>
<dbReference type="Pfam" id="PF00005">
    <property type="entry name" value="ABC_tran"/>
    <property type="match status" value="1"/>
</dbReference>
<dbReference type="InterPro" id="IPR003593">
    <property type="entry name" value="AAA+_ATPase"/>
</dbReference>
<dbReference type="InterPro" id="IPR027417">
    <property type="entry name" value="P-loop_NTPase"/>
</dbReference>
<organism evidence="5 6">
    <name type="scientific">Actinomadura rubrobrunea</name>
    <dbReference type="NCBI Taxonomy" id="115335"/>
    <lineage>
        <taxon>Bacteria</taxon>
        <taxon>Bacillati</taxon>
        <taxon>Actinomycetota</taxon>
        <taxon>Actinomycetes</taxon>
        <taxon>Streptosporangiales</taxon>
        <taxon>Thermomonosporaceae</taxon>
        <taxon>Actinomadura</taxon>
    </lineage>
</organism>
<dbReference type="PROSITE" id="PS50893">
    <property type="entry name" value="ABC_TRANSPORTER_2"/>
    <property type="match status" value="1"/>
</dbReference>
<accession>A0A9W6V077</accession>
<evidence type="ECO:0000256" key="2">
    <source>
        <dbReference type="ARBA" id="ARBA00022741"/>
    </source>
</evidence>
<dbReference type="GO" id="GO:0005886">
    <property type="term" value="C:plasma membrane"/>
    <property type="evidence" value="ECO:0007669"/>
    <property type="project" value="TreeGrafter"/>
</dbReference>